<accession>A0AAV3PUB4</accession>
<proteinExistence type="inferred from homology"/>
<dbReference type="GO" id="GO:0008270">
    <property type="term" value="F:zinc ion binding"/>
    <property type="evidence" value="ECO:0007669"/>
    <property type="project" value="InterPro"/>
</dbReference>
<protein>
    <recommendedName>
        <fullName evidence="5">DYW domain-containing protein</fullName>
    </recommendedName>
</protein>
<dbReference type="InterPro" id="IPR032867">
    <property type="entry name" value="DYW_dom"/>
</dbReference>
<feature type="repeat" description="PPR" evidence="3">
    <location>
        <begin position="185"/>
        <end position="219"/>
    </location>
</feature>
<sequence>MICSTSTRHVPPPKLPIESSPHPLSTSISLATSASHLKQIHAKIIRNNTPSPTPLLFNILLSSLQFNSSLQYSISFFLNLPILQPHLYNKLFLQLSRSTSPQNALLFWEIIRNKDLVIDRFGFPNLIKAAAKALALKEGMQMHCLGAKLGFDLDPFVQTSLVMLYASCGNMSDARLMFDKMSHRDIVTWNILIDGYFQCGQFDDVIDLLNDMRSSNVQPDGRMFSTILSACGRSGNLEIGKVIHEFLSDGNTPMDSHLQSALLGMYARSGSMDVAQDLYDTLTPKNIVASTTMLSGYAKIGHVEAARKIFELMIDKDLVCWSAMISGYAESDHPIEALNLFNEMQASGIKPDQVTMLSVISACANLGALDQSKRLHKLVKKSGFGNALPINNALIDMYAKCGSLEGAREVFNQMHRKNVISWTSMITACAMHGDADNALTLFRHMKAENIEPNWITFVGVLHACSHTGLVEVGEKIFASMVNEYNITPKLEHYGCMVDLYGRAKLLREALEVVETMPQAPNVIIWGSLMAACRLHGESELGEYAAKQLLLLAPDHDGAHVFLSNIYAKERKWEYVREVRRFMKHKCIDKERGLSKIEIGSKVYEFSTEDKKHERANDIYNKLDEVVSMLKDAGYAPDTRGVLLDIDEDEKENAVLWHSEKLALCWGLIGQKNRSTIRIMKNLRICQDCHNFIKLVSKEFDREIIVRDRTRFHHYRDGVCSCKDYW</sequence>
<comment type="caution">
    <text evidence="6">The sequence shown here is derived from an EMBL/GenBank/DDBJ whole genome shotgun (WGS) entry which is preliminary data.</text>
</comment>
<dbReference type="FunFam" id="1.25.40.10:FF:000325">
    <property type="entry name" value="Pentatricopeptide repeat-containing protein At4g14820"/>
    <property type="match status" value="1"/>
</dbReference>
<dbReference type="InterPro" id="IPR046848">
    <property type="entry name" value="E_motif"/>
</dbReference>
<dbReference type="GO" id="GO:0003723">
    <property type="term" value="F:RNA binding"/>
    <property type="evidence" value="ECO:0007669"/>
    <property type="project" value="InterPro"/>
</dbReference>
<dbReference type="Gene3D" id="1.25.40.10">
    <property type="entry name" value="Tetratricopeptide repeat domain"/>
    <property type="match status" value="3"/>
</dbReference>
<evidence type="ECO:0000259" key="5">
    <source>
        <dbReference type="Pfam" id="PF14432"/>
    </source>
</evidence>
<feature type="domain" description="DYW" evidence="5">
    <location>
        <begin position="633"/>
        <end position="725"/>
    </location>
</feature>
<evidence type="ECO:0000256" key="2">
    <source>
        <dbReference type="ARBA" id="ARBA00022737"/>
    </source>
</evidence>
<keyword evidence="7" id="KW-1185">Reference proteome</keyword>
<dbReference type="PANTHER" id="PTHR47926">
    <property type="entry name" value="PENTATRICOPEPTIDE REPEAT-CONTAINING PROTEIN"/>
    <property type="match status" value="1"/>
</dbReference>
<dbReference type="Pfam" id="PF13041">
    <property type="entry name" value="PPR_2"/>
    <property type="match status" value="3"/>
</dbReference>
<evidence type="ECO:0000313" key="7">
    <source>
        <dbReference type="Proteomes" id="UP001454036"/>
    </source>
</evidence>
<feature type="repeat" description="PPR" evidence="3">
    <location>
        <begin position="317"/>
        <end position="351"/>
    </location>
</feature>
<dbReference type="InterPro" id="IPR046960">
    <property type="entry name" value="PPR_At4g14850-like_plant"/>
</dbReference>
<gene>
    <name evidence="6" type="ORF">LIER_37847</name>
</gene>
<name>A0AAV3PUB4_LITER</name>
<dbReference type="PROSITE" id="PS51375">
    <property type="entry name" value="PPR"/>
    <property type="match status" value="4"/>
</dbReference>
<dbReference type="PANTHER" id="PTHR47926:SF347">
    <property type="entry name" value="PENTATRICOPEPTIDE REPEAT-CONTAINING PROTEIN"/>
    <property type="match status" value="1"/>
</dbReference>
<dbReference type="NCBIfam" id="TIGR00756">
    <property type="entry name" value="PPR"/>
    <property type="match status" value="5"/>
</dbReference>
<dbReference type="FunFam" id="1.25.40.10:FF:000427">
    <property type="entry name" value="Pentatricopeptide repeat-containing protein chloroplastic"/>
    <property type="match status" value="1"/>
</dbReference>
<feature type="repeat" description="PPR" evidence="3">
    <location>
        <begin position="418"/>
        <end position="452"/>
    </location>
</feature>
<dbReference type="AlphaFoldDB" id="A0AAV3PUB4"/>
<evidence type="ECO:0000256" key="3">
    <source>
        <dbReference type="PROSITE-ProRule" id="PRU00708"/>
    </source>
</evidence>
<feature type="region of interest" description="Disordered" evidence="4">
    <location>
        <begin position="1"/>
        <end position="24"/>
    </location>
</feature>
<dbReference type="GO" id="GO:0009451">
    <property type="term" value="P:RNA modification"/>
    <property type="evidence" value="ECO:0007669"/>
    <property type="project" value="InterPro"/>
</dbReference>
<dbReference type="Pfam" id="PF20431">
    <property type="entry name" value="E_motif"/>
    <property type="match status" value="1"/>
</dbReference>
<organism evidence="6 7">
    <name type="scientific">Lithospermum erythrorhizon</name>
    <name type="common">Purple gromwell</name>
    <name type="synonym">Lithospermum officinale var. erythrorhizon</name>
    <dbReference type="NCBI Taxonomy" id="34254"/>
    <lineage>
        <taxon>Eukaryota</taxon>
        <taxon>Viridiplantae</taxon>
        <taxon>Streptophyta</taxon>
        <taxon>Embryophyta</taxon>
        <taxon>Tracheophyta</taxon>
        <taxon>Spermatophyta</taxon>
        <taxon>Magnoliopsida</taxon>
        <taxon>eudicotyledons</taxon>
        <taxon>Gunneridae</taxon>
        <taxon>Pentapetalae</taxon>
        <taxon>asterids</taxon>
        <taxon>lamiids</taxon>
        <taxon>Boraginales</taxon>
        <taxon>Boraginaceae</taxon>
        <taxon>Boraginoideae</taxon>
        <taxon>Lithospermeae</taxon>
        <taxon>Lithospermum</taxon>
    </lineage>
</organism>
<comment type="similarity">
    <text evidence="1">Belongs to the PPR family. PCMP-H subfamily.</text>
</comment>
<dbReference type="InterPro" id="IPR002885">
    <property type="entry name" value="PPR_rpt"/>
</dbReference>
<dbReference type="InterPro" id="IPR011990">
    <property type="entry name" value="TPR-like_helical_dom_sf"/>
</dbReference>
<reference evidence="6 7" key="1">
    <citation type="submission" date="2024-01" db="EMBL/GenBank/DDBJ databases">
        <title>The complete chloroplast genome sequence of Lithospermum erythrorhizon: insights into the phylogenetic relationship among Boraginaceae species and the maternal lineages of purple gromwells.</title>
        <authorList>
            <person name="Okada T."/>
            <person name="Watanabe K."/>
        </authorList>
    </citation>
    <scope>NUCLEOTIDE SEQUENCE [LARGE SCALE GENOMIC DNA]</scope>
</reference>
<dbReference type="FunFam" id="1.25.40.10:FF:000348">
    <property type="entry name" value="Pentatricopeptide repeat-containing protein chloroplastic"/>
    <property type="match status" value="1"/>
</dbReference>
<keyword evidence="2" id="KW-0677">Repeat</keyword>
<evidence type="ECO:0000256" key="1">
    <source>
        <dbReference type="ARBA" id="ARBA00006643"/>
    </source>
</evidence>
<dbReference type="Proteomes" id="UP001454036">
    <property type="component" value="Unassembled WGS sequence"/>
</dbReference>
<evidence type="ECO:0000313" key="6">
    <source>
        <dbReference type="EMBL" id="GAA0154296.1"/>
    </source>
</evidence>
<dbReference type="EMBL" id="BAABME010018574">
    <property type="protein sequence ID" value="GAA0154296.1"/>
    <property type="molecule type" value="Genomic_DNA"/>
</dbReference>
<dbReference type="Pfam" id="PF01535">
    <property type="entry name" value="PPR"/>
    <property type="match status" value="1"/>
</dbReference>
<feature type="repeat" description="PPR" evidence="3">
    <location>
        <begin position="286"/>
        <end position="316"/>
    </location>
</feature>
<dbReference type="Pfam" id="PF14432">
    <property type="entry name" value="DYW_deaminase"/>
    <property type="match status" value="1"/>
</dbReference>
<evidence type="ECO:0000256" key="4">
    <source>
        <dbReference type="SAM" id="MobiDB-lite"/>
    </source>
</evidence>